<keyword evidence="5 10" id="KW-0812">Transmembrane</keyword>
<reference evidence="13" key="1">
    <citation type="journal article" date="2019" name="Int. J. Syst. Evol. Microbiol.">
        <title>The Global Catalogue of Microorganisms (GCM) 10K type strain sequencing project: providing services to taxonomists for standard genome sequencing and annotation.</title>
        <authorList>
            <consortium name="The Broad Institute Genomics Platform"/>
            <consortium name="The Broad Institute Genome Sequencing Center for Infectious Disease"/>
            <person name="Wu L."/>
            <person name="Ma J."/>
        </authorList>
    </citation>
    <scope>NUCLEOTIDE SEQUENCE [LARGE SCALE GENOMIC DNA]</scope>
    <source>
        <strain evidence="13">KCTC 42217</strain>
    </source>
</reference>
<evidence type="ECO:0000256" key="11">
    <source>
        <dbReference type="SAM" id="MobiDB-lite"/>
    </source>
</evidence>
<dbReference type="Proteomes" id="UP001597387">
    <property type="component" value="Unassembled WGS sequence"/>
</dbReference>
<evidence type="ECO:0000313" key="12">
    <source>
        <dbReference type="EMBL" id="MFD2161289.1"/>
    </source>
</evidence>
<comment type="subcellular location">
    <subcellularLocation>
        <location evidence="1 10">Cell membrane</location>
        <topology evidence="1 10">Multi-pass membrane protein</topology>
    </subcellularLocation>
</comment>
<keyword evidence="7 10" id="KW-1133">Transmembrane helix</keyword>
<evidence type="ECO:0000256" key="3">
    <source>
        <dbReference type="ARBA" id="ARBA00022448"/>
    </source>
</evidence>
<keyword evidence="8 10" id="KW-0811">Translocation</keyword>
<feature type="region of interest" description="Disordered" evidence="11">
    <location>
        <begin position="76"/>
        <end position="109"/>
    </location>
</feature>
<feature type="transmembrane region" description="Helical" evidence="10">
    <location>
        <begin position="53"/>
        <end position="71"/>
    </location>
</feature>
<comment type="caution">
    <text evidence="10">Lacks conserved residue(s) required for the propagation of feature annotation.</text>
</comment>
<sequence>MYITLVILAIIVCVLLALIILIQNPKGGGLSSGFSGSNNVMGVQRTGDFLEKGTWVLVISLMVIVLVLNMVPPGGSANSTESIQNEVSKPAGSSPMTQPLPGIGDTTKK</sequence>
<protein>
    <recommendedName>
        <fullName evidence="10">Protein-export membrane protein SecG</fullName>
    </recommendedName>
</protein>
<dbReference type="InterPro" id="IPR004692">
    <property type="entry name" value="SecG"/>
</dbReference>
<dbReference type="EMBL" id="JBHUHZ010000001">
    <property type="protein sequence ID" value="MFD2161289.1"/>
    <property type="molecule type" value="Genomic_DNA"/>
</dbReference>
<name>A0ABW4ZHC4_9SPHI</name>
<keyword evidence="6 10" id="KW-0653">Protein transport</keyword>
<keyword evidence="3 10" id="KW-0813">Transport</keyword>
<accession>A0ABW4ZHC4</accession>
<comment type="similarity">
    <text evidence="2 10">Belongs to the SecG family.</text>
</comment>
<proteinExistence type="inferred from homology"/>
<evidence type="ECO:0000313" key="13">
    <source>
        <dbReference type="Proteomes" id="UP001597387"/>
    </source>
</evidence>
<evidence type="ECO:0000256" key="8">
    <source>
        <dbReference type="ARBA" id="ARBA00023010"/>
    </source>
</evidence>
<keyword evidence="9 10" id="KW-0472">Membrane</keyword>
<evidence type="ECO:0000256" key="7">
    <source>
        <dbReference type="ARBA" id="ARBA00022989"/>
    </source>
</evidence>
<keyword evidence="4 10" id="KW-1003">Cell membrane</keyword>
<organism evidence="12 13">
    <name type="scientific">Paradesertivirga mongoliensis</name>
    <dbReference type="NCBI Taxonomy" id="2100740"/>
    <lineage>
        <taxon>Bacteria</taxon>
        <taxon>Pseudomonadati</taxon>
        <taxon>Bacteroidota</taxon>
        <taxon>Sphingobacteriia</taxon>
        <taxon>Sphingobacteriales</taxon>
        <taxon>Sphingobacteriaceae</taxon>
        <taxon>Paradesertivirga</taxon>
    </lineage>
</organism>
<feature type="compositionally biased region" description="Polar residues" evidence="11">
    <location>
        <begin position="76"/>
        <end position="87"/>
    </location>
</feature>
<dbReference type="NCBIfam" id="TIGR00810">
    <property type="entry name" value="secG"/>
    <property type="match status" value="1"/>
</dbReference>
<evidence type="ECO:0000256" key="4">
    <source>
        <dbReference type="ARBA" id="ARBA00022475"/>
    </source>
</evidence>
<dbReference type="RefSeq" id="WP_255899712.1">
    <property type="nucleotide sequence ID" value="NZ_JAFMZO010000001.1"/>
</dbReference>
<comment type="function">
    <text evidence="10">Involved in protein export. Participates in an early event of protein translocation.</text>
</comment>
<gene>
    <name evidence="12" type="primary">secG</name>
    <name evidence="12" type="ORF">ACFSJU_02735</name>
</gene>
<evidence type="ECO:0000256" key="2">
    <source>
        <dbReference type="ARBA" id="ARBA00008445"/>
    </source>
</evidence>
<comment type="caution">
    <text evidence="12">The sequence shown here is derived from an EMBL/GenBank/DDBJ whole genome shotgun (WGS) entry which is preliminary data.</text>
</comment>
<evidence type="ECO:0000256" key="10">
    <source>
        <dbReference type="RuleBase" id="RU365087"/>
    </source>
</evidence>
<keyword evidence="13" id="KW-1185">Reference proteome</keyword>
<evidence type="ECO:0000256" key="9">
    <source>
        <dbReference type="ARBA" id="ARBA00023136"/>
    </source>
</evidence>
<evidence type="ECO:0000256" key="5">
    <source>
        <dbReference type="ARBA" id="ARBA00022692"/>
    </source>
</evidence>
<dbReference type="PANTHER" id="PTHR34182:SF1">
    <property type="entry name" value="PROTEIN-EXPORT MEMBRANE PROTEIN SECG"/>
    <property type="match status" value="1"/>
</dbReference>
<dbReference type="Pfam" id="PF03840">
    <property type="entry name" value="SecG"/>
    <property type="match status" value="1"/>
</dbReference>
<evidence type="ECO:0000256" key="1">
    <source>
        <dbReference type="ARBA" id="ARBA00004651"/>
    </source>
</evidence>
<evidence type="ECO:0000256" key="6">
    <source>
        <dbReference type="ARBA" id="ARBA00022927"/>
    </source>
</evidence>
<dbReference type="PANTHER" id="PTHR34182">
    <property type="entry name" value="PROTEIN-EXPORT MEMBRANE PROTEIN SECG"/>
    <property type="match status" value="1"/>
</dbReference>